<accession>A0AA40ED31</accession>
<evidence type="ECO:0000313" key="3">
    <source>
        <dbReference type="Proteomes" id="UP001172101"/>
    </source>
</evidence>
<sequence length="176" mass="19739">MRNPCQGIQVRGKRVSASSRSLGERQASVCPSCRTRPCMVRGARPATLEANERRSQRQVGRQVSEKSLRRLLDPPPPYCSSAGARRRSCPWERYGLVALKVCACLSHLWNFFLGLFASAVLSRMSMMLPILGRGLYLAIAESVYSMIGTSSQTVQAVKAWRATFDRRRRSSCPHFM</sequence>
<feature type="transmembrane region" description="Helical" evidence="1">
    <location>
        <begin position="94"/>
        <end position="121"/>
    </location>
</feature>
<dbReference type="GeneID" id="85324166"/>
<comment type="caution">
    <text evidence="2">The sequence shown here is derived from an EMBL/GenBank/DDBJ whole genome shotgun (WGS) entry which is preliminary data.</text>
</comment>
<dbReference type="EMBL" id="JAUIRO010000001">
    <property type="protein sequence ID" value="KAK0733897.1"/>
    <property type="molecule type" value="Genomic_DNA"/>
</dbReference>
<reference evidence="2" key="1">
    <citation type="submission" date="2023-06" db="EMBL/GenBank/DDBJ databases">
        <title>Genome-scale phylogeny and comparative genomics of the fungal order Sordariales.</title>
        <authorList>
            <consortium name="Lawrence Berkeley National Laboratory"/>
            <person name="Hensen N."/>
            <person name="Bonometti L."/>
            <person name="Westerberg I."/>
            <person name="Brannstrom I.O."/>
            <person name="Guillou S."/>
            <person name="Cros-Aarteil S."/>
            <person name="Calhoun S."/>
            <person name="Haridas S."/>
            <person name="Kuo A."/>
            <person name="Mondo S."/>
            <person name="Pangilinan J."/>
            <person name="Riley R."/>
            <person name="LaButti K."/>
            <person name="Andreopoulos B."/>
            <person name="Lipzen A."/>
            <person name="Chen C."/>
            <person name="Yanf M."/>
            <person name="Daum C."/>
            <person name="Ng V."/>
            <person name="Clum A."/>
            <person name="Steindorff A."/>
            <person name="Ohm R."/>
            <person name="Martin F."/>
            <person name="Silar P."/>
            <person name="Natvig D."/>
            <person name="Lalanne C."/>
            <person name="Gautier V."/>
            <person name="Ament-velasquez S.L."/>
            <person name="Kruys A."/>
            <person name="Hutchinson M.I."/>
            <person name="Powell A.J."/>
            <person name="Barry K."/>
            <person name="Miller A.N."/>
            <person name="Grigoriev I.V."/>
            <person name="Debuchy R."/>
            <person name="Gladieux P."/>
            <person name="Thoren M.H."/>
            <person name="Johannesson H."/>
        </authorList>
    </citation>
    <scope>NUCLEOTIDE SEQUENCE</scope>
    <source>
        <strain evidence="2">SMH2392-1A</strain>
    </source>
</reference>
<organism evidence="2 3">
    <name type="scientific">Lasiosphaeria miniovina</name>
    <dbReference type="NCBI Taxonomy" id="1954250"/>
    <lineage>
        <taxon>Eukaryota</taxon>
        <taxon>Fungi</taxon>
        <taxon>Dikarya</taxon>
        <taxon>Ascomycota</taxon>
        <taxon>Pezizomycotina</taxon>
        <taxon>Sordariomycetes</taxon>
        <taxon>Sordariomycetidae</taxon>
        <taxon>Sordariales</taxon>
        <taxon>Lasiosphaeriaceae</taxon>
        <taxon>Lasiosphaeria</taxon>
    </lineage>
</organism>
<evidence type="ECO:0000256" key="1">
    <source>
        <dbReference type="SAM" id="Phobius"/>
    </source>
</evidence>
<keyword evidence="3" id="KW-1185">Reference proteome</keyword>
<keyword evidence="1" id="KW-0812">Transmembrane</keyword>
<keyword evidence="1" id="KW-1133">Transmembrane helix</keyword>
<feature type="non-terminal residue" evidence="2">
    <location>
        <position position="1"/>
    </location>
</feature>
<keyword evidence="1" id="KW-0472">Membrane</keyword>
<dbReference type="RefSeq" id="XP_060302774.1">
    <property type="nucleotide sequence ID" value="XM_060440896.1"/>
</dbReference>
<dbReference type="AlphaFoldDB" id="A0AA40ED31"/>
<protein>
    <submittedName>
        <fullName evidence="2">Uncharacterized protein</fullName>
    </submittedName>
</protein>
<proteinExistence type="predicted"/>
<name>A0AA40ED31_9PEZI</name>
<dbReference type="Proteomes" id="UP001172101">
    <property type="component" value="Unassembled WGS sequence"/>
</dbReference>
<gene>
    <name evidence="2" type="ORF">B0T26DRAFT_686333</name>
</gene>
<evidence type="ECO:0000313" key="2">
    <source>
        <dbReference type="EMBL" id="KAK0733897.1"/>
    </source>
</evidence>